<dbReference type="RefSeq" id="WP_239076783.1">
    <property type="nucleotide sequence ID" value="NZ_BAAAZM010000008.1"/>
</dbReference>
<proteinExistence type="inferred from homology"/>
<dbReference type="InterPro" id="IPR029052">
    <property type="entry name" value="Metallo-depent_PP-like"/>
</dbReference>
<evidence type="ECO:0000313" key="5">
    <source>
        <dbReference type="Proteomes" id="UP000612808"/>
    </source>
</evidence>
<dbReference type="Gene3D" id="3.60.21.10">
    <property type="match status" value="1"/>
</dbReference>
<dbReference type="PROSITE" id="PS51257">
    <property type="entry name" value="PROKAR_LIPOPROTEIN"/>
    <property type="match status" value="1"/>
</dbReference>
<accession>A0A8J3NDH2</accession>
<evidence type="ECO:0000313" key="4">
    <source>
        <dbReference type="EMBL" id="GID12907.1"/>
    </source>
</evidence>
<dbReference type="InterPro" id="IPR019079">
    <property type="entry name" value="Capsule_synth_CapA"/>
</dbReference>
<feature type="domain" description="Capsule synthesis protein CapA" evidence="3">
    <location>
        <begin position="45"/>
        <end position="294"/>
    </location>
</feature>
<reference evidence="4" key="1">
    <citation type="submission" date="2021-01" db="EMBL/GenBank/DDBJ databases">
        <title>Whole genome shotgun sequence of Actinocatenispora rupis NBRC 107355.</title>
        <authorList>
            <person name="Komaki H."/>
            <person name="Tamura T."/>
        </authorList>
    </citation>
    <scope>NUCLEOTIDE SEQUENCE</scope>
    <source>
        <strain evidence="4">NBRC 107355</strain>
    </source>
</reference>
<evidence type="ECO:0000256" key="2">
    <source>
        <dbReference type="SAM" id="SignalP"/>
    </source>
</evidence>
<comment type="similarity">
    <text evidence="1">Belongs to the CapA family.</text>
</comment>
<dbReference type="PANTHER" id="PTHR33393:SF13">
    <property type="entry name" value="PGA BIOSYNTHESIS PROTEIN CAPA"/>
    <property type="match status" value="1"/>
</dbReference>
<gene>
    <name evidence="4" type="primary">pgsA_3</name>
    <name evidence="4" type="ORF">Aru02nite_37960</name>
</gene>
<dbReference type="AlphaFoldDB" id="A0A8J3NDH2"/>
<feature type="chain" id="PRO_5035156364" evidence="2">
    <location>
        <begin position="26"/>
        <end position="376"/>
    </location>
</feature>
<dbReference type="Pfam" id="PF09587">
    <property type="entry name" value="PGA_cap"/>
    <property type="match status" value="1"/>
</dbReference>
<name>A0A8J3NDH2_9ACTN</name>
<keyword evidence="2" id="KW-0732">Signal</keyword>
<sequence length="376" mass="39339">MSPAAKVLAVLATCLAAAACTPSAAQPRPHASAASPSASGPRTVTVLGAGDVLVHPPVWRQAQADARAEGRTGMDFGPIFAGVKPVVSKADLAVCHLETPLAAPGAHPVGWPRFAAPPQVATAVRDTGFDDCSTASNHSYDQGAAGVRSTLSTLDKVGLRHDGTARSAAEAARPDLVDVHGVKVADVAYTFGLNSGLSLPSGQPWLVNITDAHRILAAAHAARRAGAQIVVLSLHWGTEYQQAPTDLQVAQAKTLLASPDVDLILGCHAHVVQPFEKIGDKWVVYGMGNEIARHADPVAASREGVMPRVTFTETAPGHWRATHVDAVPTWVDIAPKIRLVDLPAALAAHRDATYQREYDRIMAAVRSRGAAVPVGR</sequence>
<dbReference type="PANTHER" id="PTHR33393">
    <property type="entry name" value="POLYGLUTAMINE SYNTHESIS ACCESSORY PROTEIN RV0574C-RELATED"/>
    <property type="match status" value="1"/>
</dbReference>
<feature type="signal peptide" evidence="2">
    <location>
        <begin position="1"/>
        <end position="25"/>
    </location>
</feature>
<comment type="caution">
    <text evidence="4">The sequence shown here is derived from an EMBL/GenBank/DDBJ whole genome shotgun (WGS) entry which is preliminary data.</text>
</comment>
<protein>
    <submittedName>
        <fullName evidence="4">Poly-gamma-glutamate biosynthesis protein</fullName>
    </submittedName>
</protein>
<dbReference type="SUPFAM" id="SSF56300">
    <property type="entry name" value="Metallo-dependent phosphatases"/>
    <property type="match status" value="1"/>
</dbReference>
<dbReference type="InterPro" id="IPR052169">
    <property type="entry name" value="CW_Biosynth-Accessory"/>
</dbReference>
<keyword evidence="5" id="KW-1185">Reference proteome</keyword>
<dbReference type="Proteomes" id="UP000612808">
    <property type="component" value="Unassembled WGS sequence"/>
</dbReference>
<dbReference type="EMBL" id="BOMB01000021">
    <property type="protein sequence ID" value="GID12907.1"/>
    <property type="molecule type" value="Genomic_DNA"/>
</dbReference>
<evidence type="ECO:0000259" key="3">
    <source>
        <dbReference type="SMART" id="SM00854"/>
    </source>
</evidence>
<evidence type="ECO:0000256" key="1">
    <source>
        <dbReference type="ARBA" id="ARBA00005662"/>
    </source>
</evidence>
<organism evidence="4 5">
    <name type="scientific">Actinocatenispora rupis</name>
    <dbReference type="NCBI Taxonomy" id="519421"/>
    <lineage>
        <taxon>Bacteria</taxon>
        <taxon>Bacillati</taxon>
        <taxon>Actinomycetota</taxon>
        <taxon>Actinomycetes</taxon>
        <taxon>Micromonosporales</taxon>
        <taxon>Micromonosporaceae</taxon>
        <taxon>Actinocatenispora</taxon>
    </lineage>
</organism>
<dbReference type="SMART" id="SM00854">
    <property type="entry name" value="PGA_cap"/>
    <property type="match status" value="1"/>
</dbReference>
<dbReference type="CDD" id="cd07381">
    <property type="entry name" value="MPP_CapA"/>
    <property type="match status" value="1"/>
</dbReference>